<dbReference type="FunFam" id="1.25.40.10:FF:000065">
    <property type="entry name" value="Programmed cell death 11"/>
    <property type="match status" value="1"/>
</dbReference>
<dbReference type="OrthoDB" id="412781at2759"/>
<dbReference type="GO" id="GO:0006364">
    <property type="term" value="P:rRNA processing"/>
    <property type="evidence" value="ECO:0007669"/>
    <property type="project" value="UniProtKB-KW"/>
</dbReference>
<keyword evidence="4" id="KW-0539">Nucleus</keyword>
<dbReference type="EMBL" id="CAJHNH020007701">
    <property type="protein sequence ID" value="CAG5134878.1"/>
    <property type="molecule type" value="Genomic_DNA"/>
</dbReference>
<dbReference type="AlphaFoldDB" id="A0A8S4A3D3"/>
<evidence type="ECO:0000313" key="5">
    <source>
        <dbReference type="EMBL" id="CAG5134878.1"/>
    </source>
</evidence>
<dbReference type="GO" id="GO:0003723">
    <property type="term" value="F:RNA binding"/>
    <property type="evidence" value="ECO:0007669"/>
    <property type="project" value="TreeGrafter"/>
</dbReference>
<dbReference type="SMART" id="SM00386">
    <property type="entry name" value="HAT"/>
    <property type="match status" value="6"/>
</dbReference>
<accession>A0A8S4A3D3</accession>
<evidence type="ECO:0000256" key="3">
    <source>
        <dbReference type="ARBA" id="ARBA00022737"/>
    </source>
</evidence>
<evidence type="ECO:0000256" key="4">
    <source>
        <dbReference type="ARBA" id="ARBA00023242"/>
    </source>
</evidence>
<dbReference type="InterPro" id="IPR045209">
    <property type="entry name" value="Rrp5"/>
</dbReference>
<dbReference type="Gene3D" id="1.25.40.10">
    <property type="entry name" value="Tetratricopeptide repeat domain"/>
    <property type="match status" value="1"/>
</dbReference>
<dbReference type="InterPro" id="IPR003107">
    <property type="entry name" value="HAT"/>
</dbReference>
<keyword evidence="2" id="KW-0698">rRNA processing</keyword>
<dbReference type="PANTHER" id="PTHR23270">
    <property type="entry name" value="PROGRAMMED CELL DEATH PROTEIN 11 PRE-RRNA PROCESSING PROTEIN RRP5"/>
    <property type="match status" value="1"/>
</dbReference>
<dbReference type="GO" id="GO:0032040">
    <property type="term" value="C:small-subunit processome"/>
    <property type="evidence" value="ECO:0007669"/>
    <property type="project" value="TreeGrafter"/>
</dbReference>
<sequence length="277" mass="32105">YERSQLEGNTNPQSANDFERLVLQSPDSSLVWLRYMTFHIEQGEIEKARAVAEKALNTISFREEQEKKNMWLAYLNMETMYGETSDVKKLLERAVAYNDALDMYLKMCDIYVSAGNFEDADLLYALLTRKYKKEKVVWKSFGQFLFKAGKAITARNALQRSINVLDKKDHVEVIAKFANLEFTDGDKERGRTMFENLIASYPGRTDLWSVYVDMVAKVGDIEGARQIMERAVKQKLNPKKLSFLVQKYVRFEETHGTEDQVQHVKDMALTLFDKNDS</sequence>
<protein>
    <recommendedName>
        <fullName evidence="7">Suppressor of forked domain-containing protein</fullName>
    </recommendedName>
</protein>
<feature type="non-terminal residue" evidence="5">
    <location>
        <position position="277"/>
    </location>
</feature>
<evidence type="ECO:0008006" key="7">
    <source>
        <dbReference type="Google" id="ProtNLM"/>
    </source>
</evidence>
<dbReference type="Proteomes" id="UP000678393">
    <property type="component" value="Unassembled WGS sequence"/>
</dbReference>
<evidence type="ECO:0000256" key="1">
    <source>
        <dbReference type="ARBA" id="ARBA00004604"/>
    </source>
</evidence>
<comment type="caution">
    <text evidence="5">The sequence shown here is derived from an EMBL/GenBank/DDBJ whole genome shotgun (WGS) entry which is preliminary data.</text>
</comment>
<keyword evidence="6" id="KW-1185">Reference proteome</keyword>
<keyword evidence="3" id="KW-0677">Repeat</keyword>
<dbReference type="PANTHER" id="PTHR23270:SF10">
    <property type="entry name" value="PROTEIN RRP5 HOMOLOG"/>
    <property type="match status" value="1"/>
</dbReference>
<name>A0A8S4A3D3_9EUPU</name>
<evidence type="ECO:0000313" key="6">
    <source>
        <dbReference type="Proteomes" id="UP000678393"/>
    </source>
</evidence>
<dbReference type="InterPro" id="IPR011990">
    <property type="entry name" value="TPR-like_helical_dom_sf"/>
</dbReference>
<gene>
    <name evidence="5" type="ORF">CUNI_LOCUS20436</name>
</gene>
<dbReference type="Pfam" id="PF23240">
    <property type="entry name" value="HAT_PRP39_N"/>
    <property type="match status" value="1"/>
</dbReference>
<evidence type="ECO:0000256" key="2">
    <source>
        <dbReference type="ARBA" id="ARBA00022552"/>
    </source>
</evidence>
<reference evidence="5" key="1">
    <citation type="submission" date="2021-04" db="EMBL/GenBank/DDBJ databases">
        <authorList>
            <consortium name="Molecular Ecology Group"/>
        </authorList>
    </citation>
    <scope>NUCLEOTIDE SEQUENCE</scope>
</reference>
<organism evidence="5 6">
    <name type="scientific">Candidula unifasciata</name>
    <dbReference type="NCBI Taxonomy" id="100452"/>
    <lineage>
        <taxon>Eukaryota</taxon>
        <taxon>Metazoa</taxon>
        <taxon>Spiralia</taxon>
        <taxon>Lophotrochozoa</taxon>
        <taxon>Mollusca</taxon>
        <taxon>Gastropoda</taxon>
        <taxon>Heterobranchia</taxon>
        <taxon>Euthyneura</taxon>
        <taxon>Panpulmonata</taxon>
        <taxon>Eupulmonata</taxon>
        <taxon>Stylommatophora</taxon>
        <taxon>Helicina</taxon>
        <taxon>Helicoidea</taxon>
        <taxon>Geomitridae</taxon>
        <taxon>Candidula</taxon>
    </lineage>
</organism>
<dbReference type="SUPFAM" id="SSF48452">
    <property type="entry name" value="TPR-like"/>
    <property type="match status" value="2"/>
</dbReference>
<comment type="subcellular location">
    <subcellularLocation>
        <location evidence="1">Nucleus</location>
        <location evidence="1">Nucleolus</location>
    </subcellularLocation>
</comment>
<proteinExistence type="predicted"/>